<dbReference type="PROSITE" id="PS52016">
    <property type="entry name" value="TONB_DEPENDENT_REC_3"/>
    <property type="match status" value="1"/>
</dbReference>
<dbReference type="InterPro" id="IPR039426">
    <property type="entry name" value="TonB-dep_rcpt-like"/>
</dbReference>
<keyword evidence="6" id="KW-0408">Iron</keyword>
<dbReference type="EMBL" id="JBHSFZ010000018">
    <property type="protein sequence ID" value="MFC4594533.1"/>
    <property type="molecule type" value="Genomic_DNA"/>
</dbReference>
<accession>A0ABV9EZH5</accession>
<comment type="subcellular location">
    <subcellularLocation>
        <location evidence="1 11">Cell outer membrane</location>
        <topology evidence="1 11">Multi-pass membrane protein</topology>
    </subcellularLocation>
</comment>
<evidence type="ECO:0000313" key="16">
    <source>
        <dbReference type="EMBL" id="MFC4594533.1"/>
    </source>
</evidence>
<dbReference type="Gene3D" id="2.40.170.20">
    <property type="entry name" value="TonB-dependent receptor, beta-barrel domain"/>
    <property type="match status" value="1"/>
</dbReference>
<organism evidence="16 17">
    <name type="scientific">Sphingobium tyrosinilyticum</name>
    <dbReference type="NCBI Taxonomy" id="2715436"/>
    <lineage>
        <taxon>Bacteria</taxon>
        <taxon>Pseudomonadati</taxon>
        <taxon>Pseudomonadota</taxon>
        <taxon>Alphaproteobacteria</taxon>
        <taxon>Sphingomonadales</taxon>
        <taxon>Sphingomonadaceae</taxon>
        <taxon>Sphingobium</taxon>
    </lineage>
</organism>
<evidence type="ECO:0000256" key="4">
    <source>
        <dbReference type="ARBA" id="ARBA00022496"/>
    </source>
</evidence>
<feature type="signal peptide" evidence="13">
    <location>
        <begin position="1"/>
        <end position="25"/>
    </location>
</feature>
<name>A0ABV9EZH5_9SPHN</name>
<reference evidence="17" key="1">
    <citation type="journal article" date="2019" name="Int. J. Syst. Evol. Microbiol.">
        <title>The Global Catalogue of Microorganisms (GCM) 10K type strain sequencing project: providing services to taxonomists for standard genome sequencing and annotation.</title>
        <authorList>
            <consortium name="The Broad Institute Genomics Platform"/>
            <consortium name="The Broad Institute Genome Sequencing Center for Infectious Disease"/>
            <person name="Wu L."/>
            <person name="Ma J."/>
        </authorList>
    </citation>
    <scope>NUCLEOTIDE SEQUENCE [LARGE SCALE GENOMIC DNA]</scope>
    <source>
        <strain evidence="17">NBRC 103632</strain>
    </source>
</reference>
<evidence type="ECO:0000256" key="1">
    <source>
        <dbReference type="ARBA" id="ARBA00004571"/>
    </source>
</evidence>
<dbReference type="PANTHER" id="PTHR32552:SF81">
    <property type="entry name" value="TONB-DEPENDENT OUTER MEMBRANE RECEPTOR"/>
    <property type="match status" value="1"/>
</dbReference>
<dbReference type="InterPro" id="IPR036942">
    <property type="entry name" value="Beta-barrel_TonB_sf"/>
</dbReference>
<feature type="chain" id="PRO_5045849391" evidence="13">
    <location>
        <begin position="26"/>
        <end position="747"/>
    </location>
</feature>
<keyword evidence="5 11" id="KW-0812">Transmembrane</keyword>
<evidence type="ECO:0000259" key="15">
    <source>
        <dbReference type="Pfam" id="PF07715"/>
    </source>
</evidence>
<keyword evidence="17" id="KW-1185">Reference proteome</keyword>
<feature type="domain" description="TonB-dependent receptor plug" evidence="15">
    <location>
        <begin position="56"/>
        <end position="162"/>
    </location>
</feature>
<comment type="caution">
    <text evidence="16">The sequence shown here is derived from an EMBL/GenBank/DDBJ whole genome shotgun (WGS) entry which is preliminary data.</text>
</comment>
<dbReference type="Proteomes" id="UP001595957">
    <property type="component" value="Unassembled WGS sequence"/>
</dbReference>
<evidence type="ECO:0000259" key="14">
    <source>
        <dbReference type="Pfam" id="PF00593"/>
    </source>
</evidence>
<keyword evidence="9 11" id="KW-0472">Membrane</keyword>
<evidence type="ECO:0000256" key="2">
    <source>
        <dbReference type="ARBA" id="ARBA00022448"/>
    </source>
</evidence>
<dbReference type="PANTHER" id="PTHR32552">
    <property type="entry name" value="FERRICHROME IRON RECEPTOR-RELATED"/>
    <property type="match status" value="1"/>
</dbReference>
<keyword evidence="7" id="KW-0406">Ion transport</keyword>
<evidence type="ECO:0000256" key="5">
    <source>
        <dbReference type="ARBA" id="ARBA00022692"/>
    </source>
</evidence>
<comment type="similarity">
    <text evidence="11 12">Belongs to the TonB-dependent receptor family.</text>
</comment>
<keyword evidence="3 11" id="KW-1134">Transmembrane beta strand</keyword>
<protein>
    <submittedName>
        <fullName evidence="16">TonB-dependent receptor</fullName>
    </submittedName>
</protein>
<evidence type="ECO:0000256" key="6">
    <source>
        <dbReference type="ARBA" id="ARBA00023004"/>
    </source>
</evidence>
<evidence type="ECO:0000256" key="10">
    <source>
        <dbReference type="ARBA" id="ARBA00023237"/>
    </source>
</evidence>
<dbReference type="RefSeq" id="WP_380804341.1">
    <property type="nucleotide sequence ID" value="NZ_JBHSFZ010000018.1"/>
</dbReference>
<dbReference type="Pfam" id="PF07715">
    <property type="entry name" value="Plug"/>
    <property type="match status" value="1"/>
</dbReference>
<evidence type="ECO:0000256" key="12">
    <source>
        <dbReference type="RuleBase" id="RU003357"/>
    </source>
</evidence>
<keyword evidence="2 11" id="KW-0813">Transport</keyword>
<dbReference type="InterPro" id="IPR000531">
    <property type="entry name" value="Beta-barrel_TonB"/>
</dbReference>
<dbReference type="CDD" id="cd01347">
    <property type="entry name" value="ligand_gated_channel"/>
    <property type="match status" value="1"/>
</dbReference>
<keyword evidence="8 12" id="KW-0798">TonB box</keyword>
<dbReference type="Pfam" id="PF00593">
    <property type="entry name" value="TonB_dep_Rec_b-barrel"/>
    <property type="match status" value="1"/>
</dbReference>
<evidence type="ECO:0000256" key="13">
    <source>
        <dbReference type="SAM" id="SignalP"/>
    </source>
</evidence>
<gene>
    <name evidence="16" type="ORF">ACFO3E_10080</name>
</gene>
<evidence type="ECO:0000256" key="9">
    <source>
        <dbReference type="ARBA" id="ARBA00023136"/>
    </source>
</evidence>
<evidence type="ECO:0000256" key="3">
    <source>
        <dbReference type="ARBA" id="ARBA00022452"/>
    </source>
</evidence>
<keyword evidence="13" id="KW-0732">Signal</keyword>
<proteinExistence type="inferred from homology"/>
<dbReference type="InterPro" id="IPR012910">
    <property type="entry name" value="Plug_dom"/>
</dbReference>
<evidence type="ECO:0000256" key="11">
    <source>
        <dbReference type="PROSITE-ProRule" id="PRU01360"/>
    </source>
</evidence>
<keyword evidence="4" id="KW-0410">Iron transport</keyword>
<feature type="domain" description="TonB-dependent receptor-like beta-barrel" evidence="14">
    <location>
        <begin position="247"/>
        <end position="713"/>
    </location>
</feature>
<evidence type="ECO:0000256" key="8">
    <source>
        <dbReference type="ARBA" id="ARBA00023077"/>
    </source>
</evidence>
<keyword evidence="10 11" id="KW-0998">Cell outer membrane</keyword>
<dbReference type="SUPFAM" id="SSF56935">
    <property type="entry name" value="Porins"/>
    <property type="match status" value="1"/>
</dbReference>
<evidence type="ECO:0000256" key="7">
    <source>
        <dbReference type="ARBA" id="ARBA00023065"/>
    </source>
</evidence>
<keyword evidence="16" id="KW-0675">Receptor</keyword>
<sequence>MNRFLGKLALMGGVAVIGFAPPSQAQGTGSSQSAARADTPNVTHIIVTAQRRQERLEDVPSSIVAVSAETIERAGVVNIQQIGSIAPGVQVNQAGGATQPSIRGITSLTNQVGFENNVALYIDGFYAPDMIALNSDLGNIADVQVLKGPQGTLYGRNATGGAILISTLAPSKTYTGKAEISYGSYDTLTTSAYISGPLTDWLRFGLAGYLRKTDGYLDFAEPTRSGNAAPIKQQSIRSKVQADLASNFTATLGFNYGLSSDPRGNLFTPRDHITPATALLPRATDPMEMSYNYRTANRAKVYEGTLKLEWNTDIGTLTSYSGYARRNSRQDFDTDGTYADIASSENSYREDTYQQTLDYAINAINGLDLVVGASYYNDHTRSTPPLHQTTYGPNRAFSFYVDSDLRTEAFAFYADGTIHLSDALSLSLGGRYSDETKKIEMVGTGALATLLPLTVRRASFDKFTPRASLRYEIAPRTNVYASYSQGFRSGTFPVAVGAPSLVIPVRPETITSYEIGFKTAQSFFRFDAAAFYYRDKDQFISLTSQICTSPTNCTFTSVLGNAPKAKVYGLEAQLSATPIDGLNIRAGASYLHARFGDFPNAVGTGLNTTTNTNVLNQTQDWSNKQLPRAPDFSGNVGIDYEMALAGGTLLTAVNANYTDSFVIQNLSLYGPLAGPELAGKQRYRQKAYTLVNAQITWTDPSEHLYIGAYARNLTDKRYRLTYNGNSRGDYSTPAWPREIGVKVGYRF</sequence>
<evidence type="ECO:0000313" key="17">
    <source>
        <dbReference type="Proteomes" id="UP001595957"/>
    </source>
</evidence>